<protein>
    <submittedName>
        <fullName evidence="1">Uncharacterized protein</fullName>
    </submittedName>
</protein>
<reference evidence="1" key="1">
    <citation type="journal article" date="2014" name="Front. Microbiol.">
        <title>High frequency of phylogenetically diverse reductive dehalogenase-homologous genes in deep subseafloor sedimentary metagenomes.</title>
        <authorList>
            <person name="Kawai M."/>
            <person name="Futagami T."/>
            <person name="Toyoda A."/>
            <person name="Takaki Y."/>
            <person name="Nishi S."/>
            <person name="Hori S."/>
            <person name="Arai W."/>
            <person name="Tsubouchi T."/>
            <person name="Morono Y."/>
            <person name="Uchiyama I."/>
            <person name="Ito T."/>
            <person name="Fujiyama A."/>
            <person name="Inagaki F."/>
            <person name="Takami H."/>
        </authorList>
    </citation>
    <scope>NUCLEOTIDE SEQUENCE</scope>
    <source>
        <strain evidence="1">Expedition CK06-06</strain>
    </source>
</reference>
<name>X0TXT1_9ZZZZ</name>
<organism evidence="1">
    <name type="scientific">marine sediment metagenome</name>
    <dbReference type="NCBI Taxonomy" id="412755"/>
    <lineage>
        <taxon>unclassified sequences</taxon>
        <taxon>metagenomes</taxon>
        <taxon>ecological metagenomes</taxon>
    </lineage>
</organism>
<gene>
    <name evidence="1" type="ORF">S01H1_23540</name>
</gene>
<comment type="caution">
    <text evidence="1">The sequence shown here is derived from an EMBL/GenBank/DDBJ whole genome shotgun (WGS) entry which is preliminary data.</text>
</comment>
<dbReference type="AlphaFoldDB" id="X0TXT1"/>
<evidence type="ECO:0000313" key="1">
    <source>
        <dbReference type="EMBL" id="GAF98398.1"/>
    </source>
</evidence>
<accession>X0TXT1</accession>
<feature type="non-terminal residue" evidence="1">
    <location>
        <position position="1"/>
    </location>
</feature>
<feature type="non-terminal residue" evidence="1">
    <location>
        <position position="135"/>
    </location>
</feature>
<dbReference type="EMBL" id="BARS01013627">
    <property type="protein sequence ID" value="GAF98398.1"/>
    <property type="molecule type" value="Genomic_DNA"/>
</dbReference>
<proteinExistence type="predicted"/>
<sequence length="135" mass="15065">AQDSQAKEALKRGFSLVRVEPGHGEEFLGSRLIPGSLLADRDLLVELGYPMNTRTAILKSDELAPRVATIREQGYANFSKELSVWRDLGYTPEEITGLLARIYREQGSGGPLVEQDRKQRRIQLRDTLARANSGL</sequence>